<dbReference type="AlphaFoldDB" id="A0A3P3QMZ3"/>
<evidence type="ECO:0000313" key="1">
    <source>
        <dbReference type="EMBL" id="RRJ22544.1"/>
    </source>
</evidence>
<reference evidence="1 2" key="1">
    <citation type="submission" date="2018-11" db="EMBL/GenBank/DDBJ databases">
        <title>Draft genome analysis of Rheinheimera mesophila isolated from an industrial waste site.</title>
        <authorList>
            <person name="Yu Q."/>
            <person name="Qi Y."/>
            <person name="Zhang H."/>
            <person name="Lu Y."/>
            <person name="Pu J."/>
        </authorList>
    </citation>
    <scope>NUCLEOTIDE SEQUENCE [LARGE SCALE GENOMIC DNA]</scope>
    <source>
        <strain evidence="1 2">IITR13</strain>
    </source>
</reference>
<evidence type="ECO:0000313" key="2">
    <source>
        <dbReference type="Proteomes" id="UP000276260"/>
    </source>
</evidence>
<keyword evidence="2" id="KW-1185">Reference proteome</keyword>
<accession>A0A3P3QMZ3</accession>
<gene>
    <name evidence="1" type="ORF">EIK76_00210</name>
</gene>
<sequence>MAYAKDTQVSQTASLLEIEKVLARYGADQFMYGKTGQYAVIGFVMVGRQVRITVPLPDKADRQFWFTDTGRDRSESVALKEWEQACKQKYRALSLVVKAKLEAVEAGITTFEEEFMAHLVLPGGQTVGQRLLPEIDEAQRTGKMPPLLPHIGG</sequence>
<name>A0A3P3QMZ3_9GAMM</name>
<comment type="caution">
    <text evidence="1">The sequence shown here is derived from an EMBL/GenBank/DDBJ whole genome shotgun (WGS) entry which is preliminary data.</text>
</comment>
<proteinExistence type="predicted"/>
<dbReference type="OrthoDB" id="7565870at2"/>
<dbReference type="EMBL" id="RRCF01000001">
    <property type="protein sequence ID" value="RRJ22544.1"/>
    <property type="molecule type" value="Genomic_DNA"/>
</dbReference>
<protein>
    <submittedName>
        <fullName evidence="1">Uncharacterized protein</fullName>
    </submittedName>
</protein>
<dbReference type="RefSeq" id="WP_046521166.1">
    <property type="nucleotide sequence ID" value="NZ_LAVS01000090.1"/>
</dbReference>
<dbReference type="Proteomes" id="UP000276260">
    <property type="component" value="Unassembled WGS sequence"/>
</dbReference>
<organism evidence="1 2">
    <name type="scientific">Rheinheimera mesophila</name>
    <dbReference type="NCBI Taxonomy" id="1547515"/>
    <lineage>
        <taxon>Bacteria</taxon>
        <taxon>Pseudomonadati</taxon>
        <taxon>Pseudomonadota</taxon>
        <taxon>Gammaproteobacteria</taxon>
        <taxon>Chromatiales</taxon>
        <taxon>Chromatiaceae</taxon>
        <taxon>Rheinheimera</taxon>
    </lineage>
</organism>